<dbReference type="Gene3D" id="3.50.40.10">
    <property type="entry name" value="Phenylalanyl-trna Synthetase, Chain B, domain 3"/>
    <property type="match status" value="1"/>
</dbReference>
<dbReference type="InterPro" id="IPR020825">
    <property type="entry name" value="Phe-tRNA_synthase-like_B3/B4"/>
</dbReference>
<evidence type="ECO:0000256" key="8">
    <source>
        <dbReference type="ARBA" id="ARBA00022917"/>
    </source>
</evidence>
<dbReference type="EMBL" id="MFFW01000055">
    <property type="protein sequence ID" value="OGF23729.1"/>
    <property type="molecule type" value="Genomic_DNA"/>
</dbReference>
<dbReference type="InterPro" id="IPR041616">
    <property type="entry name" value="PheRS_beta_core"/>
</dbReference>
<comment type="caution">
    <text evidence="11">The sequence shown here is derived from an EMBL/GenBank/DDBJ whole genome shotgun (WGS) entry which is preliminary data.</text>
</comment>
<dbReference type="Gene3D" id="3.30.56.10">
    <property type="match status" value="2"/>
</dbReference>
<dbReference type="SUPFAM" id="SSF56037">
    <property type="entry name" value="PheT/TilS domain"/>
    <property type="match status" value="1"/>
</dbReference>
<dbReference type="InterPro" id="IPR045864">
    <property type="entry name" value="aa-tRNA-synth_II/BPL/LPL"/>
</dbReference>
<evidence type="ECO:0000256" key="7">
    <source>
        <dbReference type="ARBA" id="ARBA00022842"/>
    </source>
</evidence>
<keyword evidence="3" id="KW-0436">Ligase</keyword>
<dbReference type="SMART" id="SM00873">
    <property type="entry name" value="B3_4"/>
    <property type="match status" value="1"/>
</dbReference>
<keyword evidence="4" id="KW-0479">Metal-binding</keyword>
<dbReference type="SUPFAM" id="SSF46955">
    <property type="entry name" value="Putative DNA-binding domain"/>
    <property type="match status" value="2"/>
</dbReference>
<dbReference type="Proteomes" id="UP000178783">
    <property type="component" value="Unassembled WGS sequence"/>
</dbReference>
<evidence type="ECO:0000256" key="6">
    <source>
        <dbReference type="ARBA" id="ARBA00022840"/>
    </source>
</evidence>
<dbReference type="SMART" id="SM00874">
    <property type="entry name" value="B5"/>
    <property type="match status" value="1"/>
</dbReference>
<gene>
    <name evidence="11" type="ORF">A3H66_00175</name>
</gene>
<comment type="cofactor">
    <cofactor evidence="1">
        <name>Mg(2+)</name>
        <dbReference type="ChEBI" id="CHEBI:18420"/>
    </cofactor>
</comment>
<dbReference type="InterPro" id="IPR009061">
    <property type="entry name" value="DNA-bd_dom_put_sf"/>
</dbReference>
<dbReference type="EC" id="6.1.1.20" evidence="2"/>
<dbReference type="PANTHER" id="PTHR10947:SF0">
    <property type="entry name" value="PHENYLALANINE--TRNA LIGASE BETA SUBUNIT"/>
    <property type="match status" value="1"/>
</dbReference>
<keyword evidence="8" id="KW-0648">Protein biosynthesis</keyword>
<dbReference type="GO" id="GO:0006432">
    <property type="term" value="P:phenylalanyl-tRNA aminoacylation"/>
    <property type="evidence" value="ECO:0007669"/>
    <property type="project" value="InterPro"/>
</dbReference>
<evidence type="ECO:0000256" key="1">
    <source>
        <dbReference type="ARBA" id="ARBA00001946"/>
    </source>
</evidence>
<feature type="domain" description="B5" evidence="10">
    <location>
        <begin position="290"/>
        <end position="365"/>
    </location>
</feature>
<evidence type="ECO:0000313" key="11">
    <source>
        <dbReference type="EMBL" id="OGF23729.1"/>
    </source>
</evidence>
<dbReference type="PROSITE" id="PS51483">
    <property type="entry name" value="B5"/>
    <property type="match status" value="1"/>
</dbReference>
<dbReference type="GO" id="GO:0004826">
    <property type="term" value="F:phenylalanine-tRNA ligase activity"/>
    <property type="evidence" value="ECO:0007669"/>
    <property type="project" value="UniProtKB-EC"/>
</dbReference>
<evidence type="ECO:0000259" key="10">
    <source>
        <dbReference type="PROSITE" id="PS51483"/>
    </source>
</evidence>
<dbReference type="InterPro" id="IPR005146">
    <property type="entry name" value="B3/B4_tRNA-bd"/>
</dbReference>
<evidence type="ECO:0000313" key="12">
    <source>
        <dbReference type="Proteomes" id="UP000178783"/>
    </source>
</evidence>
<evidence type="ECO:0000256" key="3">
    <source>
        <dbReference type="ARBA" id="ARBA00022598"/>
    </source>
</evidence>
<evidence type="ECO:0000256" key="4">
    <source>
        <dbReference type="ARBA" id="ARBA00022723"/>
    </source>
</evidence>
<evidence type="ECO:0000256" key="9">
    <source>
        <dbReference type="ARBA" id="ARBA00023146"/>
    </source>
</evidence>
<protein>
    <recommendedName>
        <fullName evidence="2">phenylalanine--tRNA ligase</fullName>
        <ecNumber evidence="2">6.1.1.20</ecNumber>
    </recommendedName>
</protein>
<accession>A0A1F5SAQ1</accession>
<dbReference type="SUPFAM" id="SSF55681">
    <property type="entry name" value="Class II aaRS and biotin synthetases"/>
    <property type="match status" value="1"/>
</dbReference>
<dbReference type="Gene3D" id="3.30.930.10">
    <property type="entry name" value="Bira Bifunctional Protein, Domain 2"/>
    <property type="match status" value="1"/>
</dbReference>
<dbReference type="Pfam" id="PF03483">
    <property type="entry name" value="B3_4"/>
    <property type="match status" value="1"/>
</dbReference>
<dbReference type="InterPro" id="IPR005147">
    <property type="entry name" value="tRNA_synthase_B5-dom"/>
</dbReference>
<dbReference type="Pfam" id="PF17759">
    <property type="entry name" value="tRNA_synthFbeta"/>
    <property type="match status" value="1"/>
</dbReference>
<dbReference type="InterPro" id="IPR045060">
    <property type="entry name" value="Phe-tRNA-ligase_IIc_bsu"/>
</dbReference>
<organism evidence="11 12">
    <name type="scientific">Candidatus Falkowbacteria bacterium RIFCSPLOWO2_02_FULL_45_21</name>
    <dbReference type="NCBI Taxonomy" id="1797989"/>
    <lineage>
        <taxon>Bacteria</taxon>
        <taxon>Candidatus Falkowiibacteriota</taxon>
    </lineage>
</organism>
<dbReference type="GO" id="GO:0000287">
    <property type="term" value="F:magnesium ion binding"/>
    <property type="evidence" value="ECO:0007669"/>
    <property type="project" value="InterPro"/>
</dbReference>
<evidence type="ECO:0000256" key="5">
    <source>
        <dbReference type="ARBA" id="ARBA00022741"/>
    </source>
</evidence>
<dbReference type="Pfam" id="PF03484">
    <property type="entry name" value="B5"/>
    <property type="match status" value="1"/>
</dbReference>
<name>A0A1F5SAQ1_9BACT</name>
<dbReference type="GO" id="GO:0009328">
    <property type="term" value="C:phenylalanine-tRNA ligase complex"/>
    <property type="evidence" value="ECO:0007669"/>
    <property type="project" value="TreeGrafter"/>
</dbReference>
<keyword evidence="5" id="KW-0547">Nucleotide-binding</keyword>
<sequence length="654" mass="73634">MKILYSQIKDLIPGLKAGPKAVGEALTLTGFMMDGFSEVKFNNRRDYLLSFEVRQNRGDCLAVWGLAREVAAYYGLKAKLPRVKKITPDDGPLNIKIEAKKFVKRVVAIKLAGLKNGQSPAWLKEYLALNGLNSVNLLVDLSNYVMFLTGYPSHLIDYDKLNGGLAWSLNHYFTEVTTLFGATARLKQDNEIIIRDQKNIIALAGLVGGRAAEIDETTKTIIAEAAIYDRRIIRRNSRQLGIVTEASHRLEKELDPHGAAAAMELLVSLVEKHTGGQVASQIFDYYPVKYVSPAIEFDPESPSRYAGIEIKSDQAIKILERLDFKIKKSDGKLLAAPPTYRQDLGLNEDLVEEIIRIYGYDKIPAGEAPKLPVVREITPKNIILAGKARDILTALGFDEILSWPLCQSGDNDLVNYQNWKTISAQNSINELYPDLRQSLAAGLLVQLNEYHKKNVEFIKIFEIGKIFGQKKGRYLEHESLGLLSATKNKSLKDFKNYLETLLRSIGFSDLKYFIPASKPKAANPDSCWEIRAREIPVGLIYKLIPGENKLNVYFAEINLNLITAELKSLNNNPAVELTRKLISLDANIELAKSEFIYKYLETLEKRFDKKNLWSLSVADVYPLGDKTRYTIRAVYQELSDQEAKKIHLAVFNLT</sequence>
<proteinExistence type="predicted"/>
<reference evidence="11 12" key="1">
    <citation type="journal article" date="2016" name="Nat. Commun.">
        <title>Thousands of microbial genomes shed light on interconnected biogeochemical processes in an aquifer system.</title>
        <authorList>
            <person name="Anantharaman K."/>
            <person name="Brown C.T."/>
            <person name="Hug L.A."/>
            <person name="Sharon I."/>
            <person name="Castelle C.J."/>
            <person name="Probst A.J."/>
            <person name="Thomas B.C."/>
            <person name="Singh A."/>
            <person name="Wilkins M.J."/>
            <person name="Karaoz U."/>
            <person name="Brodie E.L."/>
            <person name="Williams K.H."/>
            <person name="Hubbard S.S."/>
            <person name="Banfield J.F."/>
        </authorList>
    </citation>
    <scope>NUCLEOTIDE SEQUENCE [LARGE SCALE GENOMIC DNA]</scope>
</reference>
<dbReference type="PANTHER" id="PTHR10947">
    <property type="entry name" value="PHENYLALANYL-TRNA SYNTHETASE BETA CHAIN AND LEUCINE-RICH REPEAT-CONTAINING PROTEIN 47"/>
    <property type="match status" value="1"/>
</dbReference>
<keyword evidence="6" id="KW-0067">ATP-binding</keyword>
<keyword evidence="7" id="KW-0460">Magnesium</keyword>
<dbReference type="GO" id="GO:0005524">
    <property type="term" value="F:ATP binding"/>
    <property type="evidence" value="ECO:0007669"/>
    <property type="project" value="UniProtKB-KW"/>
</dbReference>
<dbReference type="GO" id="GO:0003723">
    <property type="term" value="F:RNA binding"/>
    <property type="evidence" value="ECO:0007669"/>
    <property type="project" value="InterPro"/>
</dbReference>
<evidence type="ECO:0000256" key="2">
    <source>
        <dbReference type="ARBA" id="ARBA00012814"/>
    </source>
</evidence>
<keyword evidence="9" id="KW-0030">Aminoacyl-tRNA synthetase</keyword>
<dbReference type="AlphaFoldDB" id="A0A1F5SAQ1"/>
<dbReference type="STRING" id="1797989.A3H66_00175"/>